<protein>
    <recommendedName>
        <fullName evidence="3 5">Argininosuccinate lyase</fullName>
        <shortName evidence="5">ASAL</shortName>
        <ecNumber evidence="3 5">4.3.2.1</ecNumber>
    </recommendedName>
    <alternativeName>
        <fullName evidence="5">Arginosuccinase</fullName>
    </alternativeName>
</protein>
<name>I2GFU0_9BACT</name>
<dbReference type="PANTHER" id="PTHR43814">
    <property type="entry name" value="ARGININOSUCCINATE LYASE"/>
    <property type="match status" value="1"/>
</dbReference>
<keyword evidence="5" id="KW-0028">Amino-acid biosynthesis</keyword>
<keyword evidence="5 7" id="KW-0456">Lyase</keyword>
<comment type="caution">
    <text evidence="7">The sequence shown here is derived from an EMBL/GenBank/DDBJ whole genome shotgun (WGS) entry which is preliminary data.</text>
</comment>
<evidence type="ECO:0000256" key="5">
    <source>
        <dbReference type="HAMAP-Rule" id="MF_00006"/>
    </source>
</evidence>
<comment type="subcellular location">
    <subcellularLocation>
        <location evidence="5">Cytoplasm</location>
    </subcellularLocation>
</comment>
<dbReference type="CDD" id="cd01359">
    <property type="entry name" value="Argininosuccinate_lyase"/>
    <property type="match status" value="1"/>
</dbReference>
<gene>
    <name evidence="5" type="primary">argH</name>
    <name evidence="7" type="ORF">BN8_01789</name>
</gene>
<dbReference type="InterPro" id="IPR024083">
    <property type="entry name" value="Fumarase/histidase_N"/>
</dbReference>
<dbReference type="NCBIfam" id="TIGR00838">
    <property type="entry name" value="argH"/>
    <property type="match status" value="1"/>
</dbReference>
<dbReference type="InterPro" id="IPR008948">
    <property type="entry name" value="L-Aspartase-like"/>
</dbReference>
<dbReference type="HAMAP" id="MF_00006">
    <property type="entry name" value="Arg_succ_lyase"/>
    <property type="match status" value="1"/>
</dbReference>
<dbReference type="InterPro" id="IPR000362">
    <property type="entry name" value="Fumarate_lyase_fam"/>
</dbReference>
<proteinExistence type="inferred from homology"/>
<comment type="pathway">
    <text evidence="2 5">Amino-acid biosynthesis; L-arginine biosynthesis; L-arginine from L-ornithine and carbamoyl phosphate: step 3/3.</text>
</comment>
<comment type="similarity">
    <text evidence="5">Belongs to the lyase 1 family. Argininosuccinate lyase subfamily.</text>
</comment>
<evidence type="ECO:0000259" key="6">
    <source>
        <dbReference type="Pfam" id="PF00206"/>
    </source>
</evidence>
<evidence type="ECO:0000313" key="8">
    <source>
        <dbReference type="Proteomes" id="UP000009309"/>
    </source>
</evidence>
<feature type="domain" description="Fumarate lyase N-terminal" evidence="6">
    <location>
        <begin position="82"/>
        <end position="343"/>
    </location>
</feature>
<dbReference type="Proteomes" id="UP000009309">
    <property type="component" value="Unassembled WGS sequence"/>
</dbReference>
<dbReference type="EC" id="4.3.2.1" evidence="3 5"/>
<organism evidence="7 8">
    <name type="scientific">Fibrisoma limi BUZ 3</name>
    <dbReference type="NCBI Taxonomy" id="1185876"/>
    <lineage>
        <taxon>Bacteria</taxon>
        <taxon>Pseudomonadati</taxon>
        <taxon>Bacteroidota</taxon>
        <taxon>Cytophagia</taxon>
        <taxon>Cytophagales</taxon>
        <taxon>Spirosomataceae</taxon>
        <taxon>Fibrisoma</taxon>
    </lineage>
</organism>
<dbReference type="PROSITE" id="PS00163">
    <property type="entry name" value="FUMARATE_LYASES"/>
    <property type="match status" value="1"/>
</dbReference>
<reference evidence="7 8" key="1">
    <citation type="journal article" date="2012" name="J. Bacteriol.">
        <title>Genome Sequence of the Filamentous Bacterium Fibrisoma limi BUZ 3T.</title>
        <authorList>
            <person name="Filippini M."/>
            <person name="Qi W."/>
            <person name="Jaenicke S."/>
            <person name="Goesmann A."/>
            <person name="Smits T.H."/>
            <person name="Bagheri H.C."/>
        </authorList>
    </citation>
    <scope>NUCLEOTIDE SEQUENCE [LARGE SCALE GENOMIC DNA]</scope>
    <source>
        <strain evidence="8">BUZ 3T</strain>
    </source>
</reference>
<dbReference type="Gene3D" id="1.10.275.10">
    <property type="entry name" value="Fumarase/aspartase (N-terminal domain)"/>
    <property type="match status" value="1"/>
</dbReference>
<keyword evidence="5" id="KW-0963">Cytoplasm</keyword>
<evidence type="ECO:0000256" key="3">
    <source>
        <dbReference type="ARBA" id="ARBA00012338"/>
    </source>
</evidence>
<accession>I2GFU0</accession>
<dbReference type="PRINTS" id="PR00145">
    <property type="entry name" value="ARGSUCLYASE"/>
</dbReference>
<evidence type="ECO:0000256" key="1">
    <source>
        <dbReference type="ARBA" id="ARBA00000985"/>
    </source>
</evidence>
<dbReference type="PANTHER" id="PTHR43814:SF1">
    <property type="entry name" value="ARGININOSUCCINATE LYASE"/>
    <property type="match status" value="1"/>
</dbReference>
<dbReference type="GO" id="GO:0004056">
    <property type="term" value="F:argininosuccinate lyase activity"/>
    <property type="evidence" value="ECO:0007669"/>
    <property type="project" value="UniProtKB-UniRule"/>
</dbReference>
<dbReference type="Gene3D" id="1.20.200.10">
    <property type="entry name" value="Fumarase/aspartase (Central domain)"/>
    <property type="match status" value="1"/>
</dbReference>
<dbReference type="PRINTS" id="PR00149">
    <property type="entry name" value="FUMRATELYASE"/>
</dbReference>
<keyword evidence="8" id="KW-1185">Reference proteome</keyword>
<evidence type="ECO:0000313" key="7">
    <source>
        <dbReference type="EMBL" id="CCH52765.1"/>
    </source>
</evidence>
<sequence length="494" mass="55297">MQTAVLPNKTRAPAKVSCVCLRTLPPSIRQNGWRIEPSLIQFICPLKLWQKESTVTDTQIERFTVGRDRDMDLYLAPFDVLGNLAHAQMLETIGLLTSDELTALQTELKTIYQQIQAGQFVIEEDVEDVHSQVELMLTRQLGDTGKKIHSGRSRNDQVLVDLKLFTRDRLWQVAEAVQRVFTRLIGRSEQHKADLLPGYTHLQIAMPSSFGLWFGAYAEALADDMLTLQTAYRLANRNPLGSGAGYGSSFPLNRTLTTELLGFEGMNVNVVYAQMTRGKTEQTALTALAAIAATLSRMAMDICLYNSQNFGFLILPDALTTGSSIMPHKKNPDVAELLRAKTNRLKALPMEVTLVLSNLPSGYHRDMQILKEVLMPAFDELLDCLSITDFMLEHLQVKPSLLDDPKYDLLFSVERVNELVLQGVPFREAYRQVGNEIAEHTYRTDGPHPLRELHHTHEGSIGNLGNDLIQQAMEQAIAGFGAERAQLAIERLLA</sequence>
<dbReference type="GO" id="GO:0005829">
    <property type="term" value="C:cytosol"/>
    <property type="evidence" value="ECO:0007669"/>
    <property type="project" value="TreeGrafter"/>
</dbReference>
<dbReference type="GO" id="GO:0042450">
    <property type="term" value="P:L-arginine biosynthetic process via ornithine"/>
    <property type="evidence" value="ECO:0007669"/>
    <property type="project" value="UniProtKB-UniRule"/>
</dbReference>
<dbReference type="UniPathway" id="UPA00068">
    <property type="reaction ID" value="UER00114"/>
</dbReference>
<dbReference type="InterPro" id="IPR009049">
    <property type="entry name" value="Argininosuccinate_lyase"/>
</dbReference>
<dbReference type="Gene3D" id="1.10.40.30">
    <property type="entry name" value="Fumarase/aspartase (C-terminal domain)"/>
    <property type="match status" value="1"/>
</dbReference>
<dbReference type="SUPFAM" id="SSF48557">
    <property type="entry name" value="L-aspartase-like"/>
    <property type="match status" value="1"/>
</dbReference>
<dbReference type="AlphaFoldDB" id="I2GFU0"/>
<keyword evidence="4 5" id="KW-0055">Arginine biosynthesis</keyword>
<dbReference type="EMBL" id="CAIT01000006">
    <property type="protein sequence ID" value="CCH52765.1"/>
    <property type="molecule type" value="Genomic_DNA"/>
</dbReference>
<dbReference type="STRING" id="1185876.BN8_01789"/>
<evidence type="ECO:0000256" key="4">
    <source>
        <dbReference type="ARBA" id="ARBA00022571"/>
    </source>
</evidence>
<evidence type="ECO:0000256" key="2">
    <source>
        <dbReference type="ARBA" id="ARBA00004941"/>
    </source>
</evidence>
<dbReference type="InterPro" id="IPR020557">
    <property type="entry name" value="Fumarate_lyase_CS"/>
</dbReference>
<dbReference type="eggNOG" id="COG0165">
    <property type="taxonomic scope" value="Bacteria"/>
</dbReference>
<dbReference type="InterPro" id="IPR022761">
    <property type="entry name" value="Fumarate_lyase_N"/>
</dbReference>
<dbReference type="Pfam" id="PF00206">
    <property type="entry name" value="Lyase_1"/>
    <property type="match status" value="1"/>
</dbReference>
<comment type="catalytic activity">
    <reaction evidence="1 5">
        <text>2-(N(omega)-L-arginino)succinate = fumarate + L-arginine</text>
        <dbReference type="Rhea" id="RHEA:24020"/>
        <dbReference type="ChEBI" id="CHEBI:29806"/>
        <dbReference type="ChEBI" id="CHEBI:32682"/>
        <dbReference type="ChEBI" id="CHEBI:57472"/>
        <dbReference type="EC" id="4.3.2.1"/>
    </reaction>
</comment>